<reference evidence="2 3" key="1">
    <citation type="submission" date="2024-10" db="EMBL/GenBank/DDBJ databases">
        <authorList>
            <person name="Kim D."/>
        </authorList>
    </citation>
    <scope>NUCLEOTIDE SEQUENCE [LARGE SCALE GENOMIC DNA]</scope>
    <source>
        <strain evidence="2">BH-2024</strain>
    </source>
</reference>
<accession>A0ABD2LR23</accession>
<dbReference type="AlphaFoldDB" id="A0ABD2LR23"/>
<proteinExistence type="predicted"/>
<name>A0ABD2LR23_9BILA</name>
<organism evidence="2 3">
    <name type="scientific">Heterodera trifolii</name>
    <dbReference type="NCBI Taxonomy" id="157864"/>
    <lineage>
        <taxon>Eukaryota</taxon>
        <taxon>Metazoa</taxon>
        <taxon>Ecdysozoa</taxon>
        <taxon>Nematoda</taxon>
        <taxon>Chromadorea</taxon>
        <taxon>Rhabditida</taxon>
        <taxon>Tylenchina</taxon>
        <taxon>Tylenchomorpha</taxon>
        <taxon>Tylenchoidea</taxon>
        <taxon>Heteroderidae</taxon>
        <taxon>Heteroderinae</taxon>
        <taxon>Heterodera</taxon>
    </lineage>
</organism>
<sequence>MSPSADSKMTPQQQQQQPTNHAERTEEEAAINIGLSTAVVEVHEQLASQMDLCNNLLGQFASVRHISSTPYAVHLPLVNSLALRRRHPNWTIRLKVRLHSSLSECVENLRQFSAHRLPTLARQFDRAQSSTKDDVSLLVADFEFSLAVDSARPGSSLVERYTFETDDRALVAAHLRRLAARLDAELDRLTNLVGFEIDDGSAAETAANRTKMRRHSFALKGSTKSSNKSAAAFAGANNRWSISLEPCLMLMNNNGNTDTAGVNIINTSGDGGGGAEAVGTRHRSSVNALPDWSVELALGRLSTGGGRFF</sequence>
<dbReference type="EMBL" id="JBICBT010000311">
    <property type="protein sequence ID" value="KAL3117697.1"/>
    <property type="molecule type" value="Genomic_DNA"/>
</dbReference>
<dbReference type="Proteomes" id="UP001620626">
    <property type="component" value="Unassembled WGS sequence"/>
</dbReference>
<evidence type="ECO:0000256" key="1">
    <source>
        <dbReference type="SAM" id="MobiDB-lite"/>
    </source>
</evidence>
<comment type="caution">
    <text evidence="2">The sequence shown here is derived from an EMBL/GenBank/DDBJ whole genome shotgun (WGS) entry which is preliminary data.</text>
</comment>
<feature type="region of interest" description="Disordered" evidence="1">
    <location>
        <begin position="1"/>
        <end position="26"/>
    </location>
</feature>
<evidence type="ECO:0000313" key="3">
    <source>
        <dbReference type="Proteomes" id="UP001620626"/>
    </source>
</evidence>
<keyword evidence="3" id="KW-1185">Reference proteome</keyword>
<gene>
    <name evidence="2" type="ORF">niasHT_010255</name>
</gene>
<protein>
    <submittedName>
        <fullName evidence="2">Uncharacterized protein</fullName>
    </submittedName>
</protein>
<feature type="compositionally biased region" description="Polar residues" evidence="1">
    <location>
        <begin position="1"/>
        <end position="11"/>
    </location>
</feature>
<evidence type="ECO:0000313" key="2">
    <source>
        <dbReference type="EMBL" id="KAL3117697.1"/>
    </source>
</evidence>